<dbReference type="Proteomes" id="UP000735302">
    <property type="component" value="Unassembled WGS sequence"/>
</dbReference>
<evidence type="ECO:0000313" key="3">
    <source>
        <dbReference type="Proteomes" id="UP000735302"/>
    </source>
</evidence>
<feature type="region of interest" description="Disordered" evidence="1">
    <location>
        <begin position="52"/>
        <end position="129"/>
    </location>
</feature>
<comment type="caution">
    <text evidence="2">The sequence shown here is derived from an EMBL/GenBank/DDBJ whole genome shotgun (WGS) entry which is preliminary data.</text>
</comment>
<gene>
    <name evidence="2" type="ORF">PoB_002293300</name>
</gene>
<feature type="region of interest" description="Disordered" evidence="1">
    <location>
        <begin position="329"/>
        <end position="383"/>
    </location>
</feature>
<feature type="compositionally biased region" description="Low complexity" evidence="1">
    <location>
        <begin position="72"/>
        <end position="84"/>
    </location>
</feature>
<proteinExistence type="predicted"/>
<feature type="region of interest" description="Disordered" evidence="1">
    <location>
        <begin position="237"/>
        <end position="260"/>
    </location>
</feature>
<feature type="compositionally biased region" description="Polar residues" evidence="1">
    <location>
        <begin position="54"/>
        <end position="65"/>
    </location>
</feature>
<feature type="compositionally biased region" description="Basic and acidic residues" evidence="1">
    <location>
        <begin position="336"/>
        <end position="348"/>
    </location>
</feature>
<name>A0AAV3ZPP2_9GAST</name>
<feature type="compositionally biased region" description="Low complexity" evidence="1">
    <location>
        <begin position="237"/>
        <end position="255"/>
    </location>
</feature>
<dbReference type="EMBL" id="BLXT01002679">
    <property type="protein sequence ID" value="GFN96427.1"/>
    <property type="molecule type" value="Genomic_DNA"/>
</dbReference>
<feature type="compositionally biased region" description="Polar residues" evidence="1">
    <location>
        <begin position="369"/>
        <end position="383"/>
    </location>
</feature>
<evidence type="ECO:0000256" key="1">
    <source>
        <dbReference type="SAM" id="MobiDB-lite"/>
    </source>
</evidence>
<dbReference type="AlphaFoldDB" id="A0AAV3ZPP2"/>
<feature type="compositionally biased region" description="Low complexity" evidence="1">
    <location>
        <begin position="349"/>
        <end position="368"/>
    </location>
</feature>
<reference evidence="2 3" key="1">
    <citation type="journal article" date="2021" name="Elife">
        <title>Chloroplast acquisition without the gene transfer in kleptoplastic sea slugs, Plakobranchus ocellatus.</title>
        <authorList>
            <person name="Maeda T."/>
            <person name="Takahashi S."/>
            <person name="Yoshida T."/>
            <person name="Shimamura S."/>
            <person name="Takaki Y."/>
            <person name="Nagai Y."/>
            <person name="Toyoda A."/>
            <person name="Suzuki Y."/>
            <person name="Arimoto A."/>
            <person name="Ishii H."/>
            <person name="Satoh N."/>
            <person name="Nishiyama T."/>
            <person name="Hasebe M."/>
            <person name="Maruyama T."/>
            <person name="Minagawa J."/>
            <person name="Obokata J."/>
            <person name="Shigenobu S."/>
        </authorList>
    </citation>
    <scope>NUCLEOTIDE SEQUENCE [LARGE SCALE GENOMIC DNA]</scope>
</reference>
<accession>A0AAV3ZPP2</accession>
<sequence length="383" mass="42652">MFLSDPVNIWFRRRSSGSCEDAHSIGFPERLACGSPEIVDLHTDDATDCAVFTSPPTSADTSLAPSPSLRARSGSSPTPSSSRQQTKDKTKLGSLVDKTSKRSSGSKNEQTGEEKVKRKGPRMLWRSKSSCSDPKFVEWKSNYWRGKYDDLKSSLHPQNRDLLPTPRPVIRQKTTPIISHTREDCPHQLDPSLGNIEELYLSLGNVQEPCRASTCIPPSSPLSYMSSAASLNHQSYRSSSASLSPPNSYIDTPSSPMSPPCPLPRTHPHCSYHSYLSPTHPVDCHTFVPPTRDSGRRRSSLFLSRSSCFDFECISDKLRSLQGEWRANKQQKRRLSRQEAKVTKEENNSYKSSRSSSRSCSRSPRTASPMSCNSYLNSTEGKV</sequence>
<protein>
    <submittedName>
        <fullName evidence="2">Uncharacterized protein</fullName>
    </submittedName>
</protein>
<evidence type="ECO:0000313" key="2">
    <source>
        <dbReference type="EMBL" id="GFN96427.1"/>
    </source>
</evidence>
<organism evidence="2 3">
    <name type="scientific">Plakobranchus ocellatus</name>
    <dbReference type="NCBI Taxonomy" id="259542"/>
    <lineage>
        <taxon>Eukaryota</taxon>
        <taxon>Metazoa</taxon>
        <taxon>Spiralia</taxon>
        <taxon>Lophotrochozoa</taxon>
        <taxon>Mollusca</taxon>
        <taxon>Gastropoda</taxon>
        <taxon>Heterobranchia</taxon>
        <taxon>Euthyneura</taxon>
        <taxon>Panpulmonata</taxon>
        <taxon>Sacoglossa</taxon>
        <taxon>Placobranchoidea</taxon>
        <taxon>Plakobranchidae</taxon>
        <taxon>Plakobranchus</taxon>
    </lineage>
</organism>
<keyword evidence="3" id="KW-1185">Reference proteome</keyword>